<evidence type="ECO:0000256" key="1">
    <source>
        <dbReference type="SAM" id="MobiDB-lite"/>
    </source>
</evidence>
<reference evidence="2 3" key="1">
    <citation type="submission" date="2024-10" db="EMBL/GenBank/DDBJ databases">
        <title>Updated reference genomes for cyclostephanoid diatoms.</title>
        <authorList>
            <person name="Roberts W.R."/>
            <person name="Alverson A.J."/>
        </authorList>
    </citation>
    <scope>NUCLEOTIDE SEQUENCE [LARGE SCALE GENOMIC DNA]</scope>
    <source>
        <strain evidence="2 3">AJA276-08</strain>
    </source>
</reference>
<proteinExistence type="predicted"/>
<dbReference type="AlphaFoldDB" id="A0ABD3NM57"/>
<accession>A0ABD3NM57</accession>
<gene>
    <name evidence="2" type="ORF">ACHAW5_008549</name>
</gene>
<dbReference type="Proteomes" id="UP001530315">
    <property type="component" value="Unassembled WGS sequence"/>
</dbReference>
<feature type="compositionally biased region" description="Pro residues" evidence="1">
    <location>
        <begin position="194"/>
        <end position="207"/>
    </location>
</feature>
<sequence length="505" mass="54419">MVDDEDNSYFRELHHRPLEDDCKPFDEVSETAAVAVSSECQEDATRNIKYVLDDNNSCYSYSSNTMAATSIASGWSVSSPGSNKPRILNKSGNSVKSVKSVQSGSKDSSIVSVASMDAKEAAEAYREICVTHKLSTPSMGGGIVDGRQKNGRALADTLSMVEGSEHAEPARDVSVDVVEGLRHAEPACEASADAPPPPSPPLPPLTPHPFAGGTSHSKFSLLGKLKSTKFFGRKSNTAKSDVGNVQSMINLPYESGEVELINEADLPSYNAPDGDRGADATDETLSISTEITMNRKQSKSTSATVDMSLPTDYAVYNEDLKALVVKTSSLNEEHNPGGLLGKMLRFSGFPFQCYAGGVEDADPLNSHSASGKLALLLHDDDVDESLNVEAYDDSDSKVTHIGFFDREVMVDSSVQNSPEENGMAVTSCVIFKTRVTPGFEILSENENSHRVVDTLSLTIDDIARRLNKGRNHVPLESKGIGFRAKLSAKLKSLNRKDASKTKQEK</sequence>
<evidence type="ECO:0000313" key="3">
    <source>
        <dbReference type="Proteomes" id="UP001530315"/>
    </source>
</evidence>
<comment type="caution">
    <text evidence="2">The sequence shown here is derived from an EMBL/GenBank/DDBJ whole genome shotgun (WGS) entry which is preliminary data.</text>
</comment>
<feature type="region of interest" description="Disordered" evidence="1">
    <location>
        <begin position="74"/>
        <end position="100"/>
    </location>
</feature>
<evidence type="ECO:0000313" key="2">
    <source>
        <dbReference type="EMBL" id="KAL3776186.1"/>
    </source>
</evidence>
<feature type="region of interest" description="Disordered" evidence="1">
    <location>
        <begin position="188"/>
        <end position="214"/>
    </location>
</feature>
<organism evidence="2 3">
    <name type="scientific">Stephanodiscus triporus</name>
    <dbReference type="NCBI Taxonomy" id="2934178"/>
    <lineage>
        <taxon>Eukaryota</taxon>
        <taxon>Sar</taxon>
        <taxon>Stramenopiles</taxon>
        <taxon>Ochrophyta</taxon>
        <taxon>Bacillariophyta</taxon>
        <taxon>Coscinodiscophyceae</taxon>
        <taxon>Thalassiosirophycidae</taxon>
        <taxon>Stephanodiscales</taxon>
        <taxon>Stephanodiscaceae</taxon>
        <taxon>Stephanodiscus</taxon>
    </lineage>
</organism>
<dbReference type="EMBL" id="JALLAZ020001366">
    <property type="protein sequence ID" value="KAL3776186.1"/>
    <property type="molecule type" value="Genomic_DNA"/>
</dbReference>
<protein>
    <submittedName>
        <fullName evidence="2">Uncharacterized protein</fullName>
    </submittedName>
</protein>
<name>A0ABD3NM57_9STRA</name>
<keyword evidence="3" id="KW-1185">Reference proteome</keyword>
<feature type="compositionally biased region" description="Low complexity" evidence="1">
    <location>
        <begin position="90"/>
        <end position="100"/>
    </location>
</feature>